<organism evidence="1 2">
    <name type="scientific">Chaetoceros tenuissimus</name>
    <dbReference type="NCBI Taxonomy" id="426638"/>
    <lineage>
        <taxon>Eukaryota</taxon>
        <taxon>Sar</taxon>
        <taxon>Stramenopiles</taxon>
        <taxon>Ochrophyta</taxon>
        <taxon>Bacillariophyta</taxon>
        <taxon>Coscinodiscophyceae</taxon>
        <taxon>Chaetocerotophycidae</taxon>
        <taxon>Chaetocerotales</taxon>
        <taxon>Chaetocerotaceae</taxon>
        <taxon>Chaetoceros</taxon>
    </lineage>
</organism>
<comment type="caution">
    <text evidence="1">The sequence shown here is derived from an EMBL/GenBank/DDBJ whole genome shotgun (WGS) entry which is preliminary data.</text>
</comment>
<reference evidence="1 2" key="1">
    <citation type="journal article" date="2021" name="Sci. Rep.">
        <title>The genome of the diatom Chaetoceros tenuissimus carries an ancient integrated fragment of an extant virus.</title>
        <authorList>
            <person name="Hongo Y."/>
            <person name="Kimura K."/>
            <person name="Takaki Y."/>
            <person name="Yoshida Y."/>
            <person name="Baba S."/>
            <person name="Kobayashi G."/>
            <person name="Nagasaki K."/>
            <person name="Hano T."/>
            <person name="Tomaru Y."/>
        </authorList>
    </citation>
    <scope>NUCLEOTIDE SEQUENCE [LARGE SCALE GENOMIC DNA]</scope>
    <source>
        <strain evidence="1 2">NIES-3715</strain>
    </source>
</reference>
<name>A0AAD3DBN7_9STRA</name>
<dbReference type="AlphaFoldDB" id="A0AAD3DBN7"/>
<dbReference type="Proteomes" id="UP001054902">
    <property type="component" value="Unassembled WGS sequence"/>
</dbReference>
<proteinExistence type="predicted"/>
<evidence type="ECO:0000313" key="2">
    <source>
        <dbReference type="Proteomes" id="UP001054902"/>
    </source>
</evidence>
<gene>
    <name evidence="1" type="ORF">CTEN210_18034</name>
</gene>
<sequence>MKKIRLSEEDWDEAVALGPGVREYKGMRTLFYNGEKLWRRSGNSRFGSDHLGRPRMYRKQERRSWQAIIVLPGVKIIPAYTFFDCESIEVVIMADTGVLLIREQPCFRRL</sequence>
<protein>
    <submittedName>
        <fullName evidence="1">Uncharacterized protein</fullName>
    </submittedName>
</protein>
<dbReference type="EMBL" id="BLLK01000074">
    <property type="protein sequence ID" value="GFH61557.1"/>
    <property type="molecule type" value="Genomic_DNA"/>
</dbReference>
<accession>A0AAD3DBN7</accession>
<keyword evidence="2" id="KW-1185">Reference proteome</keyword>
<evidence type="ECO:0000313" key="1">
    <source>
        <dbReference type="EMBL" id="GFH61557.1"/>
    </source>
</evidence>